<feature type="domain" description="HTH LytTR-type" evidence="1">
    <location>
        <begin position="11"/>
        <end position="101"/>
    </location>
</feature>
<dbReference type="InterPro" id="IPR046947">
    <property type="entry name" value="LytR-like"/>
</dbReference>
<sequence>MKDVMINIRTKVSPDKILFCEADINYTRIYYQDRMEIIAVTLKDVEKRLDSQYFYRIHKSYLVNIQYVMPNDFSREILMPNQRSITVSRRRMSLFKKMLKHKHLIMA</sequence>
<dbReference type="GO" id="GO:0000156">
    <property type="term" value="F:phosphorelay response regulator activity"/>
    <property type="evidence" value="ECO:0007669"/>
    <property type="project" value="InterPro"/>
</dbReference>
<protein>
    <recommendedName>
        <fullName evidence="1">HTH LytTR-type domain-containing protein</fullName>
    </recommendedName>
</protein>
<evidence type="ECO:0000313" key="2">
    <source>
        <dbReference type="EMBL" id="GGD44508.1"/>
    </source>
</evidence>
<reference evidence="2" key="1">
    <citation type="journal article" date="2014" name="Int. J. Syst. Evol. Microbiol.">
        <title>Complete genome sequence of Corynebacterium casei LMG S-19264T (=DSM 44701T), isolated from a smear-ripened cheese.</title>
        <authorList>
            <consortium name="US DOE Joint Genome Institute (JGI-PGF)"/>
            <person name="Walter F."/>
            <person name="Albersmeier A."/>
            <person name="Kalinowski J."/>
            <person name="Ruckert C."/>
        </authorList>
    </citation>
    <scope>NUCLEOTIDE SEQUENCE</scope>
    <source>
        <strain evidence="2">CGMCC 1.15958</strain>
    </source>
</reference>
<dbReference type="SMART" id="SM00850">
    <property type="entry name" value="LytTR"/>
    <property type="match status" value="1"/>
</dbReference>
<dbReference type="GO" id="GO:0003677">
    <property type="term" value="F:DNA binding"/>
    <property type="evidence" value="ECO:0007669"/>
    <property type="project" value="InterPro"/>
</dbReference>
<dbReference type="Gene3D" id="2.40.50.1020">
    <property type="entry name" value="LytTr DNA-binding domain"/>
    <property type="match status" value="1"/>
</dbReference>
<organism evidence="2 3">
    <name type="scientific">Emticicia aquatilis</name>
    <dbReference type="NCBI Taxonomy" id="1537369"/>
    <lineage>
        <taxon>Bacteria</taxon>
        <taxon>Pseudomonadati</taxon>
        <taxon>Bacteroidota</taxon>
        <taxon>Cytophagia</taxon>
        <taxon>Cytophagales</taxon>
        <taxon>Leadbetterellaceae</taxon>
        <taxon>Emticicia</taxon>
    </lineage>
</organism>
<reference evidence="2" key="2">
    <citation type="submission" date="2020-09" db="EMBL/GenBank/DDBJ databases">
        <authorList>
            <person name="Sun Q."/>
            <person name="Zhou Y."/>
        </authorList>
    </citation>
    <scope>NUCLEOTIDE SEQUENCE</scope>
    <source>
        <strain evidence="2">CGMCC 1.15958</strain>
    </source>
</reference>
<dbReference type="PANTHER" id="PTHR37299">
    <property type="entry name" value="TRANSCRIPTIONAL REGULATOR-RELATED"/>
    <property type="match status" value="1"/>
</dbReference>
<accession>A0A917DKN1</accession>
<dbReference type="Pfam" id="PF04397">
    <property type="entry name" value="LytTR"/>
    <property type="match status" value="1"/>
</dbReference>
<dbReference type="AlphaFoldDB" id="A0A917DKN1"/>
<proteinExistence type="predicted"/>
<comment type="caution">
    <text evidence="2">The sequence shown here is derived from an EMBL/GenBank/DDBJ whole genome shotgun (WGS) entry which is preliminary data.</text>
</comment>
<keyword evidence="3" id="KW-1185">Reference proteome</keyword>
<name>A0A917DKN1_9BACT</name>
<dbReference type="PROSITE" id="PS50930">
    <property type="entry name" value="HTH_LYTTR"/>
    <property type="match status" value="1"/>
</dbReference>
<evidence type="ECO:0000259" key="1">
    <source>
        <dbReference type="PROSITE" id="PS50930"/>
    </source>
</evidence>
<dbReference type="EMBL" id="BMKK01000001">
    <property type="protein sequence ID" value="GGD44508.1"/>
    <property type="molecule type" value="Genomic_DNA"/>
</dbReference>
<dbReference type="PANTHER" id="PTHR37299:SF1">
    <property type="entry name" value="STAGE 0 SPORULATION PROTEIN A HOMOLOG"/>
    <property type="match status" value="1"/>
</dbReference>
<gene>
    <name evidence="2" type="ORF">GCM10011514_05630</name>
</gene>
<dbReference type="Proteomes" id="UP000609064">
    <property type="component" value="Unassembled WGS sequence"/>
</dbReference>
<dbReference type="InterPro" id="IPR007492">
    <property type="entry name" value="LytTR_DNA-bd_dom"/>
</dbReference>
<evidence type="ECO:0000313" key="3">
    <source>
        <dbReference type="Proteomes" id="UP000609064"/>
    </source>
</evidence>